<dbReference type="PROSITE" id="PS50901">
    <property type="entry name" value="FTSK"/>
    <property type="match status" value="1"/>
</dbReference>
<evidence type="ECO:0000256" key="13">
    <source>
        <dbReference type="ARBA" id="ARBA00025923"/>
    </source>
</evidence>
<feature type="transmembrane region" description="Helical" evidence="15">
    <location>
        <begin position="12"/>
        <end position="30"/>
    </location>
</feature>
<keyword evidence="12" id="KW-0131">Cell cycle</keyword>
<dbReference type="Gene3D" id="3.40.50.300">
    <property type="entry name" value="P-loop containing nucleotide triphosphate hydrolases"/>
    <property type="match status" value="1"/>
</dbReference>
<evidence type="ECO:0000256" key="6">
    <source>
        <dbReference type="ARBA" id="ARBA00022741"/>
    </source>
</evidence>
<feature type="transmembrane region" description="Helical" evidence="15">
    <location>
        <begin position="94"/>
        <end position="114"/>
    </location>
</feature>
<dbReference type="InterPro" id="IPR002543">
    <property type="entry name" value="FtsK_dom"/>
</dbReference>
<evidence type="ECO:0000313" key="17">
    <source>
        <dbReference type="EMBL" id="NNJ24467.1"/>
    </source>
</evidence>
<evidence type="ECO:0000256" key="11">
    <source>
        <dbReference type="ARBA" id="ARBA00023136"/>
    </source>
</evidence>
<evidence type="ECO:0000256" key="15">
    <source>
        <dbReference type="SAM" id="Phobius"/>
    </source>
</evidence>
<dbReference type="InterPro" id="IPR050206">
    <property type="entry name" value="FtsK/SpoIIIE/SftA"/>
</dbReference>
<evidence type="ECO:0000256" key="10">
    <source>
        <dbReference type="ARBA" id="ARBA00023125"/>
    </source>
</evidence>
<name>A0ABX1VAZ3_9PLAN</name>
<dbReference type="InterPro" id="IPR025199">
    <property type="entry name" value="FtsK_4TM"/>
</dbReference>
<keyword evidence="10" id="KW-0238">DNA-binding</keyword>
<feature type="transmembrane region" description="Helical" evidence="15">
    <location>
        <begin position="168"/>
        <end position="190"/>
    </location>
</feature>
<dbReference type="Proteomes" id="UP000609651">
    <property type="component" value="Unassembled WGS sequence"/>
</dbReference>
<keyword evidence="9 15" id="KW-1133">Transmembrane helix</keyword>
<dbReference type="PANTHER" id="PTHR22683:SF41">
    <property type="entry name" value="DNA TRANSLOCASE FTSK"/>
    <property type="match status" value="1"/>
</dbReference>
<keyword evidence="8 14" id="KW-0067">ATP-binding</keyword>
<sequence>MIDVKRLGQDLAALALLAVTAFLGLALFSFDPADLAGGTVWPAHEEPANLCGPAGARAAWHLRNLLGLGAWLLWVRLAWVDLRLFAREATAEPVLKLVGWGLTLVGVCAGLAALLPGANAGVPTGGGGLLGAGCTAILNDNFSAAGTGVLLAAIVAAGLLLAGDFGTIGAVAATAGGAAAVPFTAAGRAFDRTRLRVSRWQADRRAAAQQRAAEREAIQDEKAAKKAAIAAEKQAPSVERVPPKANAEAVVAPPAEILPAKDPDKKSFRVNLPAGPKPAAATRSHTLPPTDLLEPPEPFPFEELAEKARVAAETLEQTFSDFGLNVTVSEIDTGPVVTQFELDLEKGLRVNKVAALADDLAVALRVPAVRIVNPIPGKNTVGVEVPNDTRVMVRLREIAETATGADDMAIPIFLGKDVSGAPLVVDLAKMPHLLIAGRTGTGKSVCLNTLILSMLLSRTPDEVKMLMIDPKMVELSPYKTLPHLMHPVITDMKKAEAVLAWAVDKMEERYELLAQCGVRHLTDFNEMPRATKLDKMGLSELHEEADALTEKMPYIVIVADEMADLMMTNGKEVESHIIRLAQKSRAVGIHLVLATQKPTVDVITGLIKSNLPARISFQVASKSDSRVVLDESGAERLLGNGDMLYLTPGTSSLVRSQGAFVGGSEIDRVIDFFGDCEPEYDESIEQATTAGSVGGGEGGGLHGSARDDMYIQAVECVVREGRGSTSLLQRALGVGYGRAARMIDHMAEDGFLSGHNGSQAREVLLDVEAFEELRAAG</sequence>
<feature type="binding site" evidence="14">
    <location>
        <begin position="437"/>
        <end position="444"/>
    </location>
    <ligand>
        <name>ATP</name>
        <dbReference type="ChEBI" id="CHEBI:30616"/>
    </ligand>
</feature>
<evidence type="ECO:0000256" key="1">
    <source>
        <dbReference type="ARBA" id="ARBA00004651"/>
    </source>
</evidence>
<dbReference type="SMART" id="SM00843">
    <property type="entry name" value="Ftsk_gamma"/>
    <property type="match status" value="1"/>
</dbReference>
<keyword evidence="18" id="KW-1185">Reference proteome</keyword>
<dbReference type="PANTHER" id="PTHR22683">
    <property type="entry name" value="SPORULATION PROTEIN RELATED"/>
    <property type="match status" value="1"/>
</dbReference>
<reference evidence="17 18" key="1">
    <citation type="journal article" date="2020" name="Syst. Appl. Microbiol.">
        <title>Alienimonas chondri sp. nov., a novel planctomycete isolated from the biofilm of the red alga Chondrus crispus.</title>
        <authorList>
            <person name="Vitorino I."/>
            <person name="Albuquerque L."/>
            <person name="Wiegand S."/>
            <person name="Kallscheuer N."/>
            <person name="da Costa M.S."/>
            <person name="Lobo-da-Cunha A."/>
            <person name="Jogler C."/>
            <person name="Lage O.M."/>
        </authorList>
    </citation>
    <scope>NUCLEOTIDE SEQUENCE [LARGE SCALE GENOMIC DNA]</scope>
    <source>
        <strain evidence="17 18">LzC2</strain>
    </source>
</reference>
<comment type="subcellular location">
    <subcellularLocation>
        <location evidence="1">Cell membrane</location>
        <topology evidence="1">Multi-pass membrane protein</topology>
    </subcellularLocation>
</comment>
<feature type="domain" description="FtsK" evidence="16">
    <location>
        <begin position="420"/>
        <end position="626"/>
    </location>
</feature>
<accession>A0ABX1VAZ3</accession>
<evidence type="ECO:0000256" key="12">
    <source>
        <dbReference type="ARBA" id="ARBA00023306"/>
    </source>
</evidence>
<protein>
    <submittedName>
        <fullName evidence="17">DNA translocase FtsK</fullName>
    </submittedName>
</protein>
<evidence type="ECO:0000256" key="4">
    <source>
        <dbReference type="ARBA" id="ARBA00022618"/>
    </source>
</evidence>
<organism evidence="17 18">
    <name type="scientific">Alienimonas chondri</name>
    <dbReference type="NCBI Taxonomy" id="2681879"/>
    <lineage>
        <taxon>Bacteria</taxon>
        <taxon>Pseudomonadati</taxon>
        <taxon>Planctomycetota</taxon>
        <taxon>Planctomycetia</taxon>
        <taxon>Planctomycetales</taxon>
        <taxon>Planctomycetaceae</taxon>
        <taxon>Alienimonas</taxon>
    </lineage>
</organism>
<dbReference type="InterPro" id="IPR041027">
    <property type="entry name" value="FtsK_alpha"/>
</dbReference>
<evidence type="ECO:0000256" key="8">
    <source>
        <dbReference type="ARBA" id="ARBA00022840"/>
    </source>
</evidence>
<keyword evidence="6 14" id="KW-0547">Nucleotide-binding</keyword>
<dbReference type="SUPFAM" id="SSF52540">
    <property type="entry name" value="P-loop containing nucleoside triphosphate hydrolases"/>
    <property type="match status" value="1"/>
</dbReference>
<evidence type="ECO:0000256" key="7">
    <source>
        <dbReference type="ARBA" id="ARBA00022829"/>
    </source>
</evidence>
<dbReference type="Pfam" id="PF01580">
    <property type="entry name" value="FtsK_SpoIIIE"/>
    <property type="match status" value="1"/>
</dbReference>
<proteinExistence type="inferred from homology"/>
<dbReference type="InterPro" id="IPR036388">
    <property type="entry name" value="WH-like_DNA-bd_sf"/>
</dbReference>
<dbReference type="Gene3D" id="3.30.980.40">
    <property type="match status" value="1"/>
</dbReference>
<keyword evidence="4" id="KW-0132">Cell division</keyword>
<dbReference type="SUPFAM" id="SSF46785">
    <property type="entry name" value="Winged helix' DNA-binding domain"/>
    <property type="match status" value="1"/>
</dbReference>
<keyword evidence="5 15" id="KW-0812">Transmembrane</keyword>
<gene>
    <name evidence="17" type="primary">ftsK</name>
    <name evidence="17" type="ORF">LzC2_05240</name>
</gene>
<keyword evidence="7" id="KW-0159">Chromosome partition</keyword>
<dbReference type="Pfam" id="PF13491">
    <property type="entry name" value="FtsK_4TM"/>
    <property type="match status" value="1"/>
</dbReference>
<keyword evidence="11 15" id="KW-0472">Membrane</keyword>
<dbReference type="InterPro" id="IPR036390">
    <property type="entry name" value="WH_DNA-bd_sf"/>
</dbReference>
<dbReference type="Pfam" id="PF09397">
    <property type="entry name" value="FtsK_gamma"/>
    <property type="match status" value="1"/>
</dbReference>
<evidence type="ECO:0000256" key="14">
    <source>
        <dbReference type="PROSITE-ProRule" id="PRU00289"/>
    </source>
</evidence>
<dbReference type="SMART" id="SM00382">
    <property type="entry name" value="AAA"/>
    <property type="match status" value="1"/>
</dbReference>
<dbReference type="InterPro" id="IPR027417">
    <property type="entry name" value="P-loop_NTPase"/>
</dbReference>
<comment type="caution">
    <text evidence="17">The sequence shown here is derived from an EMBL/GenBank/DDBJ whole genome shotgun (WGS) entry which is preliminary data.</text>
</comment>
<dbReference type="Pfam" id="PF17854">
    <property type="entry name" value="FtsK_alpha"/>
    <property type="match status" value="1"/>
</dbReference>
<dbReference type="EMBL" id="WTPX01000009">
    <property type="protein sequence ID" value="NNJ24467.1"/>
    <property type="molecule type" value="Genomic_DNA"/>
</dbReference>
<dbReference type="Gene3D" id="1.10.10.10">
    <property type="entry name" value="Winged helix-like DNA-binding domain superfamily/Winged helix DNA-binding domain"/>
    <property type="match status" value="1"/>
</dbReference>
<keyword evidence="3" id="KW-1003">Cell membrane</keyword>
<evidence type="ECO:0000256" key="2">
    <source>
        <dbReference type="ARBA" id="ARBA00006474"/>
    </source>
</evidence>
<evidence type="ECO:0000256" key="3">
    <source>
        <dbReference type="ARBA" id="ARBA00022475"/>
    </source>
</evidence>
<evidence type="ECO:0000256" key="9">
    <source>
        <dbReference type="ARBA" id="ARBA00022989"/>
    </source>
</evidence>
<feature type="transmembrane region" description="Helical" evidence="15">
    <location>
        <begin position="65"/>
        <end position="82"/>
    </location>
</feature>
<dbReference type="InterPro" id="IPR003593">
    <property type="entry name" value="AAA+_ATPase"/>
</dbReference>
<comment type="similarity">
    <text evidence="2">Belongs to the FtsK/SpoIIIE/SftA family.</text>
</comment>
<dbReference type="RefSeq" id="WP_171183440.1">
    <property type="nucleotide sequence ID" value="NZ_WTPX01000009.1"/>
</dbReference>
<comment type="subunit">
    <text evidence="13">Homohexamer. Forms a ring that surrounds DNA.</text>
</comment>
<dbReference type="InterPro" id="IPR018541">
    <property type="entry name" value="Ftsk_gamma"/>
</dbReference>
<evidence type="ECO:0000259" key="16">
    <source>
        <dbReference type="PROSITE" id="PS50901"/>
    </source>
</evidence>
<feature type="transmembrane region" description="Helical" evidence="15">
    <location>
        <begin position="145"/>
        <end position="162"/>
    </location>
</feature>
<evidence type="ECO:0000313" key="18">
    <source>
        <dbReference type="Proteomes" id="UP000609651"/>
    </source>
</evidence>
<evidence type="ECO:0000256" key="5">
    <source>
        <dbReference type="ARBA" id="ARBA00022692"/>
    </source>
</evidence>